<name>A0A0J9XMA6_BRUMA</name>
<evidence type="ECO:0000313" key="2">
    <source>
        <dbReference type="EMBL" id="CDP91285.1"/>
    </source>
</evidence>
<gene>
    <name evidence="2 3" type="ORF">Bm146</name>
    <name evidence="2" type="ORF">BM_Bm146</name>
</gene>
<keyword evidence="1" id="KW-1133">Transmembrane helix</keyword>
<evidence type="ECO:0000313" key="3">
    <source>
        <dbReference type="WormBase" id="Bm146"/>
    </source>
</evidence>
<sequence length="107" mass="12032">MSGILTPCYFLVVKDCNISRAIALNAIIQLYGFKTSIKKDLSTNIIRLLIQKDVTVTLLKKEMAVDIRLYPFSWSLLENFLTIVLGLVLVFYFLLGGGMSRVRVNTG</sequence>
<evidence type="ECO:0000256" key="1">
    <source>
        <dbReference type="SAM" id="Phobius"/>
    </source>
</evidence>
<organism evidence="2">
    <name type="scientific">Brugia malayi</name>
    <name type="common">Filarial nematode worm</name>
    <dbReference type="NCBI Taxonomy" id="6279"/>
    <lineage>
        <taxon>Eukaryota</taxon>
        <taxon>Metazoa</taxon>
        <taxon>Ecdysozoa</taxon>
        <taxon>Nematoda</taxon>
        <taxon>Chromadorea</taxon>
        <taxon>Rhabditida</taxon>
        <taxon>Spirurina</taxon>
        <taxon>Spiruromorpha</taxon>
        <taxon>Filarioidea</taxon>
        <taxon>Onchocercidae</taxon>
        <taxon>Brugia</taxon>
    </lineage>
</organism>
<keyword evidence="1" id="KW-0472">Membrane</keyword>
<feature type="transmembrane region" description="Helical" evidence="1">
    <location>
        <begin position="72"/>
        <end position="95"/>
    </location>
</feature>
<accession>A0A0J9XMA6</accession>
<reference evidence="2" key="2">
    <citation type="submission" date="2012-12" db="EMBL/GenBank/DDBJ databases">
        <authorList>
            <person name="Gao Y.W."/>
            <person name="Fan S.T."/>
            <person name="Sun H.T."/>
            <person name="Wang Z."/>
            <person name="Gao X.L."/>
            <person name="Li Y.G."/>
            <person name="Wang T.C."/>
            <person name="Zhang K."/>
            <person name="Xu W.W."/>
            <person name="Yu Z.J."/>
            <person name="Xia X.Z."/>
        </authorList>
    </citation>
    <scope>NUCLEOTIDE SEQUENCE</scope>
    <source>
        <strain evidence="2">FR3</strain>
    </source>
</reference>
<keyword evidence="1" id="KW-0812">Transmembrane</keyword>
<dbReference type="AlphaFoldDB" id="A0A0J9XMA6"/>
<dbReference type="EMBL" id="LN856176">
    <property type="protein sequence ID" value="CDP91285.1"/>
    <property type="molecule type" value="Genomic_DNA"/>
</dbReference>
<protein>
    <submittedName>
        <fullName evidence="2">Bm146</fullName>
    </submittedName>
</protein>
<reference evidence="2" key="1">
    <citation type="journal article" date="2007" name="Science">
        <title>Draft genome of the filarial nematode parasite Brugia malayi.</title>
        <authorList>
            <person name="Ghedin E."/>
            <person name="Wang S."/>
            <person name="Spiro D."/>
            <person name="Caler E."/>
            <person name="Zhao Q."/>
            <person name="Crabtree J."/>
            <person name="Allen J.E."/>
            <person name="Delcher A.L."/>
            <person name="Guiliano D.B."/>
            <person name="Miranda-Saavedra D."/>
            <person name="Angiuoli S.V."/>
            <person name="Creasy T."/>
            <person name="Amedeo P."/>
            <person name="Haas B."/>
            <person name="El-Sayed N.M."/>
            <person name="Wortman J.R."/>
            <person name="Feldblyum T."/>
            <person name="Tallon L."/>
            <person name="Schatz M."/>
            <person name="Shumway M."/>
            <person name="Koo H."/>
            <person name="Salzberg S.L."/>
            <person name="Schobel S."/>
            <person name="Pertea M."/>
            <person name="Pop M."/>
            <person name="White O."/>
            <person name="Barton G.J."/>
            <person name="Carlow C.K."/>
            <person name="Crawford M.J."/>
            <person name="Daub J."/>
            <person name="Dimmic M.W."/>
            <person name="Estes C.F."/>
            <person name="Foster J.M."/>
            <person name="Ganatra M."/>
            <person name="Gregory W.F."/>
            <person name="Johnson N.M."/>
            <person name="Jin J."/>
            <person name="Komuniecki R."/>
            <person name="Korf I."/>
            <person name="Kumar S."/>
            <person name="Laney S."/>
            <person name="Li B.W."/>
            <person name="Li W."/>
            <person name="Lindblom T.H."/>
            <person name="Lustigman S."/>
            <person name="Ma D."/>
            <person name="Maina C.V."/>
            <person name="Martin D.M."/>
            <person name="McCarter J.P."/>
            <person name="McReynolds L."/>
            <person name="Mitreva M."/>
            <person name="Nutman T.B."/>
            <person name="Parkinson J."/>
            <person name="Peregrin-Alvarez J.M."/>
            <person name="Poole C."/>
            <person name="Ren Q."/>
            <person name="Saunders L."/>
            <person name="Sluder A.E."/>
            <person name="Smith K."/>
            <person name="Stanke M."/>
            <person name="Unnasch T.R."/>
            <person name="Ware J."/>
            <person name="Wei A.D."/>
            <person name="Weil G."/>
            <person name="Williams D.J."/>
            <person name="Zhang Y."/>
            <person name="Williams S.A."/>
            <person name="Fraser-Liggett C."/>
            <person name="Slatko B."/>
            <person name="Blaxter M.L."/>
            <person name="Scott A.L."/>
        </authorList>
    </citation>
    <scope>NUCLEOTIDE SEQUENCE</scope>
    <source>
        <strain evidence="2">FR3</strain>
    </source>
</reference>
<proteinExistence type="predicted"/>
<dbReference type="WormBase" id="Bm146">
    <property type="protein sequence ID" value="BM47612"/>
    <property type="gene ID" value="WBGene00220407"/>
</dbReference>